<name>A0ABZ0TTN6_9SPHI</name>
<keyword evidence="4" id="KW-1185">Reference proteome</keyword>
<evidence type="ECO:0000256" key="2">
    <source>
        <dbReference type="RuleBase" id="RU004508"/>
    </source>
</evidence>
<dbReference type="Gene3D" id="3.90.1150.10">
    <property type="entry name" value="Aspartate Aminotransferase, domain 1"/>
    <property type="match status" value="1"/>
</dbReference>
<evidence type="ECO:0000256" key="1">
    <source>
        <dbReference type="ARBA" id="ARBA00037999"/>
    </source>
</evidence>
<dbReference type="SUPFAM" id="SSF53383">
    <property type="entry name" value="PLP-dependent transferases"/>
    <property type="match status" value="1"/>
</dbReference>
<sequence length="386" mass="43103">MSNKIWLSSPHMGEAEIDFIKGAFENNWIAPVGPHIDAFEKDIENYIGNDCHVAAVNSGTSALHLALILLGIGPGDEVLCQSMTFSASANPIVYQGAKAVFVDSEEQSWNISPLFLEQAIKDRIKKGKKPSAIIVVHLYGMPAAMAEIVTIAQNYEIPLIEDAAEALGSCYKKRMLGTFGDMGIYSFNGNKIITTSAGGALVSKNNVWIDRAKFLATQAKDNLPYYQHSTIGYNYRMSNICAGIGRGQITKIELRVMQRRNNFEFYKKHLSDIPEISFHKEPDADYHSNRWLSTILIEPGTVTKEHIIATLAKQNIEARCTWKPMHLQPVFKDCPYYGEDIAEHVFENGLCLPSGSNLTGEDRELIVRQLRTCFLNVSNAAFYTHY</sequence>
<keyword evidence="3" id="KW-0032">Aminotransferase</keyword>
<dbReference type="Gene3D" id="3.40.640.10">
    <property type="entry name" value="Type I PLP-dependent aspartate aminotransferase-like (Major domain)"/>
    <property type="match status" value="1"/>
</dbReference>
<dbReference type="InterPro" id="IPR015422">
    <property type="entry name" value="PyrdxlP-dep_Trfase_small"/>
</dbReference>
<dbReference type="Pfam" id="PF01041">
    <property type="entry name" value="DegT_DnrJ_EryC1"/>
    <property type="match status" value="1"/>
</dbReference>
<organism evidence="3 4">
    <name type="scientific">Mucilaginibacter sabulilitoris</name>
    <dbReference type="NCBI Taxonomy" id="1173583"/>
    <lineage>
        <taxon>Bacteria</taxon>
        <taxon>Pseudomonadati</taxon>
        <taxon>Bacteroidota</taxon>
        <taxon>Sphingobacteriia</taxon>
        <taxon>Sphingobacteriales</taxon>
        <taxon>Sphingobacteriaceae</taxon>
        <taxon>Mucilaginibacter</taxon>
    </lineage>
</organism>
<dbReference type="RefSeq" id="WP_321564636.1">
    <property type="nucleotide sequence ID" value="NZ_CP139558.1"/>
</dbReference>
<gene>
    <name evidence="3" type="ORF">SNE25_08325</name>
</gene>
<dbReference type="InterPro" id="IPR015424">
    <property type="entry name" value="PyrdxlP-dep_Trfase"/>
</dbReference>
<keyword evidence="3" id="KW-0808">Transferase</keyword>
<keyword evidence="2" id="KW-0663">Pyridoxal phosphate</keyword>
<dbReference type="Proteomes" id="UP001324380">
    <property type="component" value="Chromosome"/>
</dbReference>
<evidence type="ECO:0000313" key="4">
    <source>
        <dbReference type="Proteomes" id="UP001324380"/>
    </source>
</evidence>
<dbReference type="InterPro" id="IPR015421">
    <property type="entry name" value="PyrdxlP-dep_Trfase_major"/>
</dbReference>
<proteinExistence type="inferred from homology"/>
<evidence type="ECO:0000313" key="3">
    <source>
        <dbReference type="EMBL" id="WPU95528.1"/>
    </source>
</evidence>
<dbReference type="PANTHER" id="PTHR30244">
    <property type="entry name" value="TRANSAMINASE"/>
    <property type="match status" value="1"/>
</dbReference>
<dbReference type="EMBL" id="CP139558">
    <property type="protein sequence ID" value="WPU95528.1"/>
    <property type="molecule type" value="Genomic_DNA"/>
</dbReference>
<dbReference type="PIRSF" id="PIRSF000390">
    <property type="entry name" value="PLP_StrS"/>
    <property type="match status" value="1"/>
</dbReference>
<dbReference type="CDD" id="cd00616">
    <property type="entry name" value="AHBA_syn"/>
    <property type="match status" value="1"/>
</dbReference>
<comment type="similarity">
    <text evidence="1 2">Belongs to the DegT/DnrJ/EryC1 family.</text>
</comment>
<accession>A0ABZ0TTN6</accession>
<reference evidence="3 4" key="1">
    <citation type="submission" date="2023-11" db="EMBL/GenBank/DDBJ databases">
        <title>Analysis of the Genomes of Mucilaginibacter gossypii cycad 4 and M. sabulilitoris SNA2: microbes with the potential for plant growth promotion.</title>
        <authorList>
            <person name="Hirsch A.M."/>
            <person name="Humm E."/>
            <person name="Rubbi M."/>
            <person name="Del Vecchio G."/>
            <person name="Ha S.M."/>
            <person name="Pellegrini M."/>
            <person name="Gunsalus R.P."/>
        </authorList>
    </citation>
    <scope>NUCLEOTIDE SEQUENCE [LARGE SCALE GENOMIC DNA]</scope>
    <source>
        <strain evidence="3 4">SNA2</strain>
    </source>
</reference>
<dbReference type="InterPro" id="IPR000653">
    <property type="entry name" value="DegT/StrS_aminotransferase"/>
</dbReference>
<dbReference type="GO" id="GO:0008483">
    <property type="term" value="F:transaminase activity"/>
    <property type="evidence" value="ECO:0007669"/>
    <property type="project" value="UniProtKB-KW"/>
</dbReference>
<dbReference type="PANTHER" id="PTHR30244:SF34">
    <property type="entry name" value="DTDP-4-AMINO-4,6-DIDEOXYGALACTOSE TRANSAMINASE"/>
    <property type="match status" value="1"/>
</dbReference>
<protein>
    <submittedName>
        <fullName evidence="3">Aminotransferase class I/II-fold pyridoxal phosphate-dependent enzyme</fullName>
    </submittedName>
</protein>